<proteinExistence type="predicted"/>
<gene>
    <name evidence="2" type="ORF">ENJ63_01830</name>
</gene>
<dbReference type="InterPro" id="IPR028098">
    <property type="entry name" value="Glyco_trans_4-like_N"/>
</dbReference>
<dbReference type="GO" id="GO:0016757">
    <property type="term" value="F:glycosyltransferase activity"/>
    <property type="evidence" value="ECO:0007669"/>
    <property type="project" value="UniProtKB-ARBA"/>
</dbReference>
<accession>A0A7V2WSU8</accession>
<dbReference type="Gene3D" id="3.40.50.2000">
    <property type="entry name" value="Glycogen Phosphorylase B"/>
    <property type="match status" value="2"/>
</dbReference>
<sequence>MSTQVSVIHLETGKHLYGGALQVAYLIKGLLEVAPSIKNLLVIPNDSHLKTVVRGVETIELSLSGELDPRPLFTLLRILKGYRERGQKTILHIHSRRGADLWGPIAAIFSKTPYVITRRVDNPEPHSIQRLKYKRASKVVAISSAIYEMLTSYGVKRHQLALVPSAVDTDTFRPGGDLEWFQREFEIQHGTRPIGMVAQFIPRKGHRYLVEAIPEVLAREPKARFLFFGKGPLRDQVIQQVEAMGLGWACRFPGFRQDMPRIMPCLECLVHPALMEGLGVAVLQAMACKVLVVATDRGGLKDLIRHEETALRLPGSDLTQEISSSLHRVLDTTKNGLFEKVKDRAYRMVTTRFSCRGMAMAYKKIYDEVS</sequence>
<name>A0A7V2WSU8_9BACT</name>
<dbReference type="Proteomes" id="UP000885797">
    <property type="component" value="Unassembled WGS sequence"/>
</dbReference>
<protein>
    <submittedName>
        <fullName evidence="2">Glycosyltransferase family 1 protein</fullName>
    </submittedName>
</protein>
<dbReference type="Pfam" id="PF13439">
    <property type="entry name" value="Glyco_transf_4"/>
    <property type="match status" value="1"/>
</dbReference>
<evidence type="ECO:0000313" key="2">
    <source>
        <dbReference type="EMBL" id="HFC46601.1"/>
    </source>
</evidence>
<reference evidence="2" key="1">
    <citation type="journal article" date="2020" name="mSystems">
        <title>Genome- and Community-Level Interaction Insights into Carbon Utilization and Element Cycling Functions of Hydrothermarchaeota in Hydrothermal Sediment.</title>
        <authorList>
            <person name="Zhou Z."/>
            <person name="Liu Y."/>
            <person name="Xu W."/>
            <person name="Pan J."/>
            <person name="Luo Z.H."/>
            <person name="Li M."/>
        </authorList>
    </citation>
    <scope>NUCLEOTIDE SEQUENCE [LARGE SCALE GENOMIC DNA]</scope>
    <source>
        <strain evidence="2">HyVt-503</strain>
    </source>
</reference>
<dbReference type="EMBL" id="DRND01000153">
    <property type="protein sequence ID" value="HFC46601.1"/>
    <property type="molecule type" value="Genomic_DNA"/>
</dbReference>
<evidence type="ECO:0000259" key="1">
    <source>
        <dbReference type="Pfam" id="PF13439"/>
    </source>
</evidence>
<dbReference type="Pfam" id="PF13692">
    <property type="entry name" value="Glyco_trans_1_4"/>
    <property type="match status" value="1"/>
</dbReference>
<comment type="caution">
    <text evidence="2">The sequence shown here is derived from an EMBL/GenBank/DDBJ whole genome shotgun (WGS) entry which is preliminary data.</text>
</comment>
<organism evidence="2">
    <name type="scientific">Dissulfuribacter thermophilus</name>
    <dbReference type="NCBI Taxonomy" id="1156395"/>
    <lineage>
        <taxon>Bacteria</taxon>
        <taxon>Pseudomonadati</taxon>
        <taxon>Thermodesulfobacteriota</taxon>
        <taxon>Dissulfuribacteria</taxon>
        <taxon>Dissulfuribacterales</taxon>
        <taxon>Dissulfuribacteraceae</taxon>
        <taxon>Dissulfuribacter</taxon>
    </lineage>
</organism>
<dbReference type="CDD" id="cd03801">
    <property type="entry name" value="GT4_PimA-like"/>
    <property type="match status" value="1"/>
</dbReference>
<dbReference type="PANTHER" id="PTHR12526">
    <property type="entry name" value="GLYCOSYLTRANSFERASE"/>
    <property type="match status" value="1"/>
</dbReference>
<dbReference type="SUPFAM" id="SSF53756">
    <property type="entry name" value="UDP-Glycosyltransferase/glycogen phosphorylase"/>
    <property type="match status" value="1"/>
</dbReference>
<feature type="domain" description="Glycosyltransferase subfamily 4-like N-terminal" evidence="1">
    <location>
        <begin position="60"/>
        <end position="170"/>
    </location>
</feature>
<dbReference type="AlphaFoldDB" id="A0A7V2WSU8"/>